<keyword evidence="3 6" id="KW-1133">Transmembrane helix</keyword>
<organism evidence="8 9">
    <name type="scientific">Calocera cornea HHB12733</name>
    <dbReference type="NCBI Taxonomy" id="1353952"/>
    <lineage>
        <taxon>Eukaryota</taxon>
        <taxon>Fungi</taxon>
        <taxon>Dikarya</taxon>
        <taxon>Basidiomycota</taxon>
        <taxon>Agaricomycotina</taxon>
        <taxon>Dacrymycetes</taxon>
        <taxon>Dacrymycetales</taxon>
        <taxon>Dacrymycetaceae</taxon>
        <taxon>Calocera</taxon>
    </lineage>
</organism>
<proteinExistence type="predicted"/>
<evidence type="ECO:0000256" key="1">
    <source>
        <dbReference type="ARBA" id="ARBA00004141"/>
    </source>
</evidence>
<dbReference type="InterPro" id="IPR050186">
    <property type="entry name" value="TPT_transporter"/>
</dbReference>
<feature type="transmembrane region" description="Helical" evidence="6">
    <location>
        <begin position="310"/>
        <end position="333"/>
    </location>
</feature>
<feature type="transmembrane region" description="Helical" evidence="6">
    <location>
        <begin position="84"/>
        <end position="106"/>
    </location>
</feature>
<sequence length="413" mass="44009">MLRSPGRLAPSSSPRLLHTMSTPNEKSRETPPYPAHFSAAPPHPAHHSRASSASSALSSSSQTPLFAASTNAYTGEETYSKLQVTAVVSFYMMAALVMVFVNKIILNDTPSLVVTTVFIQALVTVLLVHVTALARPSKVQIPHFSLQTAISLTPVILGDVLGFTLNAFCLREVDATLYQVARGLALPFTILVSSVSTRSAPTRPVLLCAFAVTLGFLLGVTPPLPDPLTGARTLNITPLGVLYGLAASLTVAVQAVLIKRSLPHVKGSALQLAYWRNLGSALLLLLFMLARGELRTLHTLATSGTWDWTTFAWGNLVTGIVGFLICVAGTLSVKVTSPVTHMFSSAARSVLQLLIAVHLFADSLTPHKLASIAIILAGTLAYSHVQAQAARDRDSADMLKLPAAHDEKDVEKQ</sequence>
<feature type="compositionally biased region" description="Polar residues" evidence="5">
    <location>
        <begin position="10"/>
        <end position="24"/>
    </location>
</feature>
<dbReference type="EMBL" id="KV423920">
    <property type="protein sequence ID" value="KZT61765.1"/>
    <property type="molecule type" value="Genomic_DNA"/>
</dbReference>
<dbReference type="InParanoid" id="A0A165JF87"/>
<dbReference type="InterPro" id="IPR004853">
    <property type="entry name" value="Sugar_P_trans_dom"/>
</dbReference>
<feature type="transmembrane region" description="Helical" evidence="6">
    <location>
        <begin position="236"/>
        <end position="257"/>
    </location>
</feature>
<evidence type="ECO:0000256" key="2">
    <source>
        <dbReference type="ARBA" id="ARBA00022692"/>
    </source>
</evidence>
<comment type="subcellular location">
    <subcellularLocation>
        <location evidence="1">Membrane</location>
        <topology evidence="1">Multi-pass membrane protein</topology>
    </subcellularLocation>
</comment>
<dbReference type="Proteomes" id="UP000076842">
    <property type="component" value="Unassembled WGS sequence"/>
</dbReference>
<feature type="region of interest" description="Disordered" evidence="5">
    <location>
        <begin position="1"/>
        <end position="54"/>
    </location>
</feature>
<dbReference type="AlphaFoldDB" id="A0A165JF87"/>
<feature type="transmembrane region" description="Helical" evidence="6">
    <location>
        <begin position="146"/>
        <end position="168"/>
    </location>
</feature>
<accession>A0A165JF87</accession>
<feature type="transmembrane region" description="Helical" evidence="6">
    <location>
        <begin position="112"/>
        <end position="134"/>
    </location>
</feature>
<evidence type="ECO:0000256" key="5">
    <source>
        <dbReference type="SAM" id="MobiDB-lite"/>
    </source>
</evidence>
<evidence type="ECO:0000259" key="7">
    <source>
        <dbReference type="Pfam" id="PF03151"/>
    </source>
</evidence>
<evidence type="ECO:0000256" key="4">
    <source>
        <dbReference type="ARBA" id="ARBA00023136"/>
    </source>
</evidence>
<evidence type="ECO:0000256" key="3">
    <source>
        <dbReference type="ARBA" id="ARBA00022989"/>
    </source>
</evidence>
<keyword evidence="9" id="KW-1185">Reference proteome</keyword>
<evidence type="ECO:0000256" key="6">
    <source>
        <dbReference type="SAM" id="Phobius"/>
    </source>
</evidence>
<keyword evidence="4 6" id="KW-0472">Membrane</keyword>
<feature type="transmembrane region" description="Helical" evidence="6">
    <location>
        <begin position="367"/>
        <end position="385"/>
    </location>
</feature>
<dbReference type="GO" id="GO:0016020">
    <property type="term" value="C:membrane"/>
    <property type="evidence" value="ECO:0007669"/>
    <property type="project" value="UniProtKB-SubCell"/>
</dbReference>
<keyword evidence="2 6" id="KW-0812">Transmembrane</keyword>
<dbReference type="PANTHER" id="PTHR11132">
    <property type="entry name" value="SOLUTE CARRIER FAMILY 35"/>
    <property type="match status" value="1"/>
</dbReference>
<reference evidence="8 9" key="1">
    <citation type="journal article" date="2016" name="Mol. Biol. Evol.">
        <title>Comparative Genomics of Early-Diverging Mushroom-Forming Fungi Provides Insights into the Origins of Lignocellulose Decay Capabilities.</title>
        <authorList>
            <person name="Nagy L.G."/>
            <person name="Riley R."/>
            <person name="Tritt A."/>
            <person name="Adam C."/>
            <person name="Daum C."/>
            <person name="Floudas D."/>
            <person name="Sun H."/>
            <person name="Yadav J.S."/>
            <person name="Pangilinan J."/>
            <person name="Larsson K.H."/>
            <person name="Matsuura K."/>
            <person name="Barry K."/>
            <person name="Labutti K."/>
            <person name="Kuo R."/>
            <person name="Ohm R.A."/>
            <person name="Bhattacharya S.S."/>
            <person name="Shirouzu T."/>
            <person name="Yoshinaga Y."/>
            <person name="Martin F.M."/>
            <person name="Grigoriev I.V."/>
            <person name="Hibbett D.S."/>
        </authorList>
    </citation>
    <scope>NUCLEOTIDE SEQUENCE [LARGE SCALE GENOMIC DNA]</scope>
    <source>
        <strain evidence="8 9">HHB12733</strain>
    </source>
</reference>
<feature type="transmembrane region" description="Helical" evidence="6">
    <location>
        <begin position="269"/>
        <end position="290"/>
    </location>
</feature>
<gene>
    <name evidence="8" type="ORF">CALCODRAFT_490664</name>
</gene>
<dbReference type="Pfam" id="PF03151">
    <property type="entry name" value="TPT"/>
    <property type="match status" value="1"/>
</dbReference>
<evidence type="ECO:0000313" key="9">
    <source>
        <dbReference type="Proteomes" id="UP000076842"/>
    </source>
</evidence>
<name>A0A165JF87_9BASI</name>
<evidence type="ECO:0000313" key="8">
    <source>
        <dbReference type="EMBL" id="KZT61765.1"/>
    </source>
</evidence>
<dbReference type="FunCoup" id="A0A165JF87">
    <property type="interactions" value="90"/>
</dbReference>
<feature type="domain" description="Sugar phosphate transporter" evidence="7">
    <location>
        <begin position="86"/>
        <end position="383"/>
    </location>
</feature>
<dbReference type="OrthoDB" id="5547497at2759"/>
<protein>
    <recommendedName>
        <fullName evidence="7">Sugar phosphate transporter domain-containing protein</fullName>
    </recommendedName>
</protein>